<feature type="transmembrane region" description="Helical" evidence="8">
    <location>
        <begin position="147"/>
        <end position="165"/>
    </location>
</feature>
<protein>
    <recommendedName>
        <fullName evidence="8">Ammonium transporter</fullName>
    </recommendedName>
</protein>
<organism evidence="10 11">
    <name type="scientific">Diversispora eburnea</name>
    <dbReference type="NCBI Taxonomy" id="1213867"/>
    <lineage>
        <taxon>Eukaryota</taxon>
        <taxon>Fungi</taxon>
        <taxon>Fungi incertae sedis</taxon>
        <taxon>Mucoromycota</taxon>
        <taxon>Glomeromycotina</taxon>
        <taxon>Glomeromycetes</taxon>
        <taxon>Diversisporales</taxon>
        <taxon>Diversisporaceae</taxon>
        <taxon>Diversispora</taxon>
    </lineage>
</organism>
<dbReference type="GO" id="GO:0008519">
    <property type="term" value="F:ammonium channel activity"/>
    <property type="evidence" value="ECO:0007669"/>
    <property type="project" value="InterPro"/>
</dbReference>
<dbReference type="EMBL" id="CAJVPK010000048">
    <property type="protein sequence ID" value="CAG8437763.1"/>
    <property type="molecule type" value="Genomic_DNA"/>
</dbReference>
<evidence type="ECO:0000256" key="4">
    <source>
        <dbReference type="ARBA" id="ARBA00022692"/>
    </source>
</evidence>
<dbReference type="InterPro" id="IPR024041">
    <property type="entry name" value="NH4_transpt_AmtB-like_dom"/>
</dbReference>
<comment type="caution">
    <text evidence="8">Lacks conserved residue(s) required for the propagation of feature annotation.</text>
</comment>
<comment type="subcellular location">
    <subcellularLocation>
        <location evidence="8">Cell membrane</location>
        <topology evidence="8">Multi-pass membrane protein</topology>
    </subcellularLocation>
    <subcellularLocation>
        <location evidence="1">Membrane</location>
        <topology evidence="1">Multi-pass membrane protein</topology>
    </subcellularLocation>
</comment>
<keyword evidence="4 8" id="KW-0812">Transmembrane</keyword>
<evidence type="ECO:0000256" key="7">
    <source>
        <dbReference type="ARBA" id="ARBA00023177"/>
    </source>
</evidence>
<evidence type="ECO:0000256" key="8">
    <source>
        <dbReference type="RuleBase" id="RU362002"/>
    </source>
</evidence>
<dbReference type="NCBIfam" id="TIGR00836">
    <property type="entry name" value="amt"/>
    <property type="match status" value="1"/>
</dbReference>
<dbReference type="GO" id="GO:0005886">
    <property type="term" value="C:plasma membrane"/>
    <property type="evidence" value="ECO:0007669"/>
    <property type="project" value="UniProtKB-SubCell"/>
</dbReference>
<dbReference type="InterPro" id="IPR029020">
    <property type="entry name" value="Ammonium/urea_transptr"/>
</dbReference>
<dbReference type="AlphaFoldDB" id="A0A9N8V072"/>
<evidence type="ECO:0000313" key="10">
    <source>
        <dbReference type="EMBL" id="CAG8437763.1"/>
    </source>
</evidence>
<dbReference type="InterPro" id="IPR018047">
    <property type="entry name" value="Ammonium_transpt_CS"/>
</dbReference>
<feature type="transmembrane region" description="Helical" evidence="8">
    <location>
        <begin position="77"/>
        <end position="98"/>
    </location>
</feature>
<keyword evidence="7 8" id="KW-0924">Ammonia transport</keyword>
<feature type="transmembrane region" description="Helical" evidence="8">
    <location>
        <begin position="118"/>
        <end position="135"/>
    </location>
</feature>
<keyword evidence="5 8" id="KW-1133">Transmembrane helix</keyword>
<comment type="caution">
    <text evidence="10">The sequence shown here is derived from an EMBL/GenBank/DDBJ whole genome shotgun (WGS) entry which is preliminary data.</text>
</comment>
<dbReference type="Pfam" id="PF00909">
    <property type="entry name" value="Ammonium_transp"/>
    <property type="match status" value="1"/>
</dbReference>
<evidence type="ECO:0000256" key="2">
    <source>
        <dbReference type="ARBA" id="ARBA00005887"/>
    </source>
</evidence>
<feature type="domain" description="Ammonium transporter AmtB-like" evidence="9">
    <location>
        <begin position="12"/>
        <end position="360"/>
    </location>
</feature>
<dbReference type="SUPFAM" id="SSF111352">
    <property type="entry name" value="Ammonium transporter"/>
    <property type="match status" value="1"/>
</dbReference>
<evidence type="ECO:0000259" key="9">
    <source>
        <dbReference type="Pfam" id="PF00909"/>
    </source>
</evidence>
<dbReference type="Gene3D" id="1.10.3430.10">
    <property type="entry name" value="Ammonium transporter AmtB like domains"/>
    <property type="match status" value="1"/>
</dbReference>
<feature type="transmembrane region" description="Helical" evidence="8">
    <location>
        <begin position="177"/>
        <end position="197"/>
    </location>
</feature>
<dbReference type="Proteomes" id="UP000789706">
    <property type="component" value="Unassembled WGS sequence"/>
</dbReference>
<dbReference type="OrthoDB" id="534912at2759"/>
<dbReference type="InterPro" id="IPR001905">
    <property type="entry name" value="Ammonium_transpt"/>
</dbReference>
<proteinExistence type="inferred from homology"/>
<gene>
    <name evidence="10" type="ORF">DEBURN_LOCUS1166</name>
</gene>
<evidence type="ECO:0000256" key="5">
    <source>
        <dbReference type="ARBA" id="ARBA00022989"/>
    </source>
</evidence>
<keyword evidence="11" id="KW-1185">Reference proteome</keyword>
<accession>A0A9N8V072</accession>
<reference evidence="10" key="1">
    <citation type="submission" date="2021-06" db="EMBL/GenBank/DDBJ databases">
        <authorList>
            <person name="Kallberg Y."/>
            <person name="Tangrot J."/>
            <person name="Rosling A."/>
        </authorList>
    </citation>
    <scope>NUCLEOTIDE SEQUENCE</scope>
    <source>
        <strain evidence="10">AZ414A</strain>
    </source>
</reference>
<keyword evidence="6 8" id="KW-0472">Membrane</keyword>
<dbReference type="PROSITE" id="PS01219">
    <property type="entry name" value="AMMONIUM_TRANSP"/>
    <property type="match status" value="1"/>
</dbReference>
<feature type="transmembrane region" description="Helical" evidence="8">
    <location>
        <begin position="209"/>
        <end position="228"/>
    </location>
</feature>
<feature type="transmembrane region" description="Helical" evidence="8">
    <location>
        <begin position="47"/>
        <end position="65"/>
    </location>
</feature>
<evidence type="ECO:0000256" key="1">
    <source>
        <dbReference type="ARBA" id="ARBA00004141"/>
    </source>
</evidence>
<dbReference type="PANTHER" id="PTHR43029">
    <property type="entry name" value="AMMONIUM TRANSPORTER MEP2"/>
    <property type="match status" value="1"/>
</dbReference>
<keyword evidence="3 8" id="KW-0813">Transport</keyword>
<evidence type="ECO:0000256" key="3">
    <source>
        <dbReference type="ARBA" id="ARBA00022448"/>
    </source>
</evidence>
<name>A0A9N8V072_9GLOM</name>
<comment type="similarity">
    <text evidence="2 8">Belongs to the ammonia transporter channel (TC 1.A.11.2) family.</text>
</comment>
<evidence type="ECO:0000256" key="6">
    <source>
        <dbReference type="ARBA" id="ARBA00023136"/>
    </source>
</evidence>
<feature type="transmembrane region" description="Helical" evidence="8">
    <location>
        <begin position="263"/>
        <end position="282"/>
    </location>
</feature>
<evidence type="ECO:0000313" key="11">
    <source>
        <dbReference type="Proteomes" id="UP000789706"/>
    </source>
</evidence>
<feature type="transmembrane region" description="Helical" evidence="8">
    <location>
        <begin position="234"/>
        <end position="251"/>
    </location>
</feature>
<sequence>MSGLSYDTRHCLTYSQSGYSFIGNLDKALLRGITDNPSPTSSKIPEIVFSIYQLMFAAITPAIAIGSAAERVRIVPCILFIFVWSTLVYDVIACWCWSPNGWYYRLGGLDFAGGTPVHVASGAAALAFSLVLGRRNGHGRDEFKPHNITYVVLGTTFLWFGWFGFNGGSAEAASLRAAMACTVTNIAASFGGITWMIMDYRLERKLSTLGFCSGVVAGLVAITPGSGYVSPPSALIFGIAGGICCNLAVKLKHCLNYDDALDVFAVHGIGGLVGNILTGIFAQKSIALLDGQKINGGAIDGNPSQIAKQLSSSLAGMAYSFAMSYIILQIINKIPGCSLRLSADNEEFGTDENEIGESAYYFVERLVNNYQVSQPSTLLMQTAPVVRPTSPQNTDSIK</sequence>
<dbReference type="PANTHER" id="PTHR43029:SF10">
    <property type="entry name" value="AMMONIUM TRANSPORTER MEP2"/>
    <property type="match status" value="1"/>
</dbReference>